<dbReference type="AlphaFoldDB" id="A0A2S4LWZ5"/>
<sequence length="73" mass="7643">MNVGAYDRALRFGLGVVLVAAAFIPQAAGLLAGWGNWKYALTAAGVVMLGTALFRVCPAYTLLGISTCPAERR</sequence>
<reference evidence="3 4" key="1">
    <citation type="submission" date="2018-01" db="EMBL/GenBank/DDBJ databases">
        <title>Genomic Encyclopedia of Type Strains, Phase III (KMG-III): the genomes of soil and plant-associated and newly described type strains.</title>
        <authorList>
            <person name="Whitman W."/>
        </authorList>
    </citation>
    <scope>NUCLEOTIDE SEQUENCE [LARGE SCALE GENOMIC DNA]</scope>
    <source>
        <strain evidence="3 4">1131</strain>
    </source>
</reference>
<protein>
    <recommendedName>
        <fullName evidence="2">Inner membrane protein YgaP-like transmembrane domain-containing protein</fullName>
    </recommendedName>
</protein>
<dbReference type="InterPro" id="IPR021309">
    <property type="entry name" value="YgaP-like_TM"/>
</dbReference>
<keyword evidence="1" id="KW-0472">Membrane</keyword>
<feature type="transmembrane region" description="Helical" evidence="1">
    <location>
        <begin position="12"/>
        <end position="34"/>
    </location>
</feature>
<keyword evidence="4" id="KW-1185">Reference proteome</keyword>
<dbReference type="Pfam" id="PF11127">
    <property type="entry name" value="YgaP-like_TM"/>
    <property type="match status" value="1"/>
</dbReference>
<evidence type="ECO:0000256" key="1">
    <source>
        <dbReference type="SAM" id="Phobius"/>
    </source>
</evidence>
<keyword evidence="1" id="KW-0812">Transmembrane</keyword>
<organism evidence="3 4">
    <name type="scientific">Bosea psychrotolerans</name>
    <dbReference type="NCBI Taxonomy" id="1871628"/>
    <lineage>
        <taxon>Bacteria</taxon>
        <taxon>Pseudomonadati</taxon>
        <taxon>Pseudomonadota</taxon>
        <taxon>Alphaproteobacteria</taxon>
        <taxon>Hyphomicrobiales</taxon>
        <taxon>Boseaceae</taxon>
        <taxon>Bosea</taxon>
    </lineage>
</organism>
<evidence type="ECO:0000313" key="4">
    <source>
        <dbReference type="Proteomes" id="UP000236919"/>
    </source>
</evidence>
<evidence type="ECO:0000259" key="2">
    <source>
        <dbReference type="Pfam" id="PF11127"/>
    </source>
</evidence>
<dbReference type="OrthoDB" id="9804804at2"/>
<name>A0A2S4LWZ5_9HYPH</name>
<comment type="caution">
    <text evidence="3">The sequence shown here is derived from an EMBL/GenBank/DDBJ whole genome shotgun (WGS) entry which is preliminary data.</text>
</comment>
<keyword evidence="1" id="KW-1133">Transmembrane helix</keyword>
<proteinExistence type="predicted"/>
<feature type="transmembrane region" description="Helical" evidence="1">
    <location>
        <begin position="40"/>
        <end position="63"/>
    </location>
</feature>
<dbReference type="EMBL" id="PQFZ01000021">
    <property type="protein sequence ID" value="POR46982.1"/>
    <property type="molecule type" value="Genomic_DNA"/>
</dbReference>
<evidence type="ECO:0000313" key="3">
    <source>
        <dbReference type="EMBL" id="POR46982.1"/>
    </source>
</evidence>
<gene>
    <name evidence="3" type="ORF">CYD53_12167</name>
</gene>
<dbReference type="RefSeq" id="WP_103720831.1">
    <property type="nucleotide sequence ID" value="NZ_PQFZ01000021.1"/>
</dbReference>
<accession>A0A2S4LWZ5</accession>
<dbReference type="Proteomes" id="UP000236919">
    <property type="component" value="Unassembled WGS sequence"/>
</dbReference>
<feature type="domain" description="Inner membrane protein YgaP-like transmembrane" evidence="2">
    <location>
        <begin position="1"/>
        <end position="70"/>
    </location>
</feature>